<keyword evidence="1" id="KW-0472">Membrane</keyword>
<dbReference type="EMBL" id="WJQU01000003">
    <property type="protein sequence ID" value="KAJ6637637.1"/>
    <property type="molecule type" value="Genomic_DNA"/>
</dbReference>
<keyword evidence="3" id="KW-1185">Reference proteome</keyword>
<proteinExistence type="predicted"/>
<sequence>MDFELDMICKFYGIVTSEALRSASPITIRNVHSACIVYKTFKRFKNKTKYLLHSYYSVSVIIKSVLTLYFLK</sequence>
<protein>
    <submittedName>
        <fullName evidence="2">Uncharacterized protein</fullName>
    </submittedName>
</protein>
<name>A0A9Q0RYP0_9DIPT</name>
<accession>A0A9Q0RYP0</accession>
<organism evidence="2 3">
    <name type="scientific">Pseudolycoriella hygida</name>
    <dbReference type="NCBI Taxonomy" id="35572"/>
    <lineage>
        <taxon>Eukaryota</taxon>
        <taxon>Metazoa</taxon>
        <taxon>Ecdysozoa</taxon>
        <taxon>Arthropoda</taxon>
        <taxon>Hexapoda</taxon>
        <taxon>Insecta</taxon>
        <taxon>Pterygota</taxon>
        <taxon>Neoptera</taxon>
        <taxon>Endopterygota</taxon>
        <taxon>Diptera</taxon>
        <taxon>Nematocera</taxon>
        <taxon>Sciaroidea</taxon>
        <taxon>Sciaridae</taxon>
        <taxon>Pseudolycoriella</taxon>
    </lineage>
</organism>
<evidence type="ECO:0000313" key="3">
    <source>
        <dbReference type="Proteomes" id="UP001151699"/>
    </source>
</evidence>
<dbReference type="AlphaFoldDB" id="A0A9Q0RYP0"/>
<comment type="caution">
    <text evidence="2">The sequence shown here is derived from an EMBL/GenBank/DDBJ whole genome shotgun (WGS) entry which is preliminary data.</text>
</comment>
<dbReference type="Proteomes" id="UP001151699">
    <property type="component" value="Chromosome X"/>
</dbReference>
<keyword evidence="1" id="KW-1133">Transmembrane helix</keyword>
<reference evidence="2" key="1">
    <citation type="submission" date="2022-07" db="EMBL/GenBank/DDBJ databases">
        <authorList>
            <person name="Trinca V."/>
            <person name="Uliana J.V.C."/>
            <person name="Torres T.T."/>
            <person name="Ward R.J."/>
            <person name="Monesi N."/>
        </authorList>
    </citation>
    <scope>NUCLEOTIDE SEQUENCE</scope>
    <source>
        <strain evidence="2">HSMRA1968</strain>
        <tissue evidence="2">Whole embryos</tissue>
    </source>
</reference>
<evidence type="ECO:0000256" key="1">
    <source>
        <dbReference type="SAM" id="Phobius"/>
    </source>
</evidence>
<gene>
    <name evidence="2" type="ORF">Bhyg_10368</name>
</gene>
<keyword evidence="1" id="KW-0812">Transmembrane</keyword>
<evidence type="ECO:0000313" key="2">
    <source>
        <dbReference type="EMBL" id="KAJ6637637.1"/>
    </source>
</evidence>
<feature type="transmembrane region" description="Helical" evidence="1">
    <location>
        <begin position="50"/>
        <end position="71"/>
    </location>
</feature>